<dbReference type="AlphaFoldDB" id="A0A7W4J975"/>
<dbReference type="RefSeq" id="WP_182944352.1">
    <property type="nucleotide sequence ID" value="NZ_JABEQH010000020.1"/>
</dbReference>
<dbReference type="SUPFAM" id="SSF53187">
    <property type="entry name" value="Zn-dependent exopeptidases"/>
    <property type="match status" value="1"/>
</dbReference>
<accession>A0A7W4J975</accession>
<evidence type="ECO:0000256" key="5">
    <source>
        <dbReference type="ARBA" id="ARBA00022801"/>
    </source>
</evidence>
<dbReference type="PANTHER" id="PTHR12147:SF56">
    <property type="entry name" value="AMINOPEPTIDASE YDR415C-RELATED"/>
    <property type="match status" value="1"/>
</dbReference>
<keyword evidence="4 7" id="KW-0732">Signal</keyword>
<protein>
    <submittedName>
        <fullName evidence="9">M20/M25/M40 family metallo-hydrolase</fullName>
    </submittedName>
</protein>
<evidence type="ECO:0000256" key="3">
    <source>
        <dbReference type="ARBA" id="ARBA00022723"/>
    </source>
</evidence>
<dbReference type="PANTHER" id="PTHR12147">
    <property type="entry name" value="METALLOPEPTIDASE M28 FAMILY MEMBER"/>
    <property type="match status" value="1"/>
</dbReference>
<dbReference type="GO" id="GO:0008235">
    <property type="term" value="F:metalloexopeptidase activity"/>
    <property type="evidence" value="ECO:0007669"/>
    <property type="project" value="InterPro"/>
</dbReference>
<dbReference type="Pfam" id="PF04389">
    <property type="entry name" value="Peptidase_M28"/>
    <property type="match status" value="1"/>
</dbReference>
<proteinExistence type="predicted"/>
<evidence type="ECO:0000256" key="7">
    <source>
        <dbReference type="SAM" id="SignalP"/>
    </source>
</evidence>
<keyword evidence="2" id="KW-0645">Protease</keyword>
<feature type="chain" id="PRO_5030517390" evidence="7">
    <location>
        <begin position="25"/>
        <end position="587"/>
    </location>
</feature>
<sequence>MTPRRALATLLPVVALATLTSAQAASPVSSPWAPVDPARMSAAIRTLASDDFQGRAPATEGEARTVAWLIAQYRKIGLEPGGEAGGWTQDVPLLRTRIGTPSRLDVTIGGSDMPLELKKDIYLATLSPVERLQVNSAPMVFVGYGVHAPERQWDDYKNVDLKGKIAVFLVNDPDFDARAGEPVAGRFGGRTMTYYGRWTYKYEEAARRGAIGALIVHDTPGASYPWTTVIAPGGEAFDIVRDAASDKPVPLQGWLEGDAATRLFARAGLDLAALRVKARDPAFQPVTIPGATLTADVPVSVAHLHSRNVIGKLTGAKYPGETVMYGAHWDAFGVGTDTQGRPVIRRGAIDDGSGIAAVLEIARAFKAGPKPARTVMFAAWTAEERGLLGSTWYAAHPLAPLAKTAANFTIDVLQMAGPAHNAFVIGAGQDSLQDDLAAAARTQGRIVQPEARPERGAFYRADHLPFARAGVPVVAMMGMAGPYDLLSGGVAAGEAWLKAYMACYHQACDIWSANWDLRGAAEDTALLYQIGRDVAFSHVWPHWKPGSEFATIRAESAAERGGRVRAVRKVGLCPNPPGPEALDPDHG</sequence>
<dbReference type="GO" id="GO:0046872">
    <property type="term" value="F:metal ion binding"/>
    <property type="evidence" value="ECO:0007669"/>
    <property type="project" value="UniProtKB-KW"/>
</dbReference>
<keyword evidence="5 9" id="KW-0378">Hydrolase</keyword>
<feature type="domain" description="Peptidase M28" evidence="8">
    <location>
        <begin position="308"/>
        <end position="526"/>
    </location>
</feature>
<organism evidence="9 10">
    <name type="scientific">Gluconacetobacter johannae</name>
    <dbReference type="NCBI Taxonomy" id="112140"/>
    <lineage>
        <taxon>Bacteria</taxon>
        <taxon>Pseudomonadati</taxon>
        <taxon>Pseudomonadota</taxon>
        <taxon>Alphaproteobacteria</taxon>
        <taxon>Acetobacterales</taxon>
        <taxon>Acetobacteraceae</taxon>
        <taxon>Gluconacetobacter</taxon>
    </lineage>
</organism>
<keyword evidence="3" id="KW-0479">Metal-binding</keyword>
<dbReference type="Gene3D" id="3.40.630.10">
    <property type="entry name" value="Zn peptidases"/>
    <property type="match status" value="1"/>
</dbReference>
<dbReference type="InterPro" id="IPR007484">
    <property type="entry name" value="Peptidase_M28"/>
</dbReference>
<evidence type="ECO:0000313" key="9">
    <source>
        <dbReference type="EMBL" id="MBB2177007.1"/>
    </source>
</evidence>
<dbReference type="Proteomes" id="UP000561066">
    <property type="component" value="Unassembled WGS sequence"/>
</dbReference>
<dbReference type="Gene3D" id="3.50.30.30">
    <property type="match status" value="1"/>
</dbReference>
<evidence type="ECO:0000259" key="8">
    <source>
        <dbReference type="Pfam" id="PF04389"/>
    </source>
</evidence>
<evidence type="ECO:0000256" key="4">
    <source>
        <dbReference type="ARBA" id="ARBA00022729"/>
    </source>
</evidence>
<dbReference type="CDD" id="cd05660">
    <property type="entry name" value="M28_like_PA"/>
    <property type="match status" value="1"/>
</dbReference>
<evidence type="ECO:0000256" key="2">
    <source>
        <dbReference type="ARBA" id="ARBA00022670"/>
    </source>
</evidence>
<reference evidence="9 10" key="1">
    <citation type="submission" date="2020-04" db="EMBL/GenBank/DDBJ databases">
        <title>Description of novel Gluconacetobacter.</title>
        <authorList>
            <person name="Sombolestani A."/>
        </authorList>
    </citation>
    <scope>NUCLEOTIDE SEQUENCE [LARGE SCALE GENOMIC DNA]</scope>
    <source>
        <strain evidence="9 10">LMG 21312</strain>
    </source>
</reference>
<comment type="caution">
    <text evidence="9">The sequence shown here is derived from an EMBL/GenBank/DDBJ whole genome shotgun (WGS) entry which is preliminary data.</text>
</comment>
<evidence type="ECO:0000256" key="1">
    <source>
        <dbReference type="ARBA" id="ARBA00022438"/>
    </source>
</evidence>
<evidence type="ECO:0000256" key="6">
    <source>
        <dbReference type="ARBA" id="ARBA00022833"/>
    </source>
</evidence>
<dbReference type="SUPFAM" id="SSF52025">
    <property type="entry name" value="PA domain"/>
    <property type="match status" value="1"/>
</dbReference>
<keyword evidence="1" id="KW-0031">Aminopeptidase</keyword>
<dbReference type="EMBL" id="JABEQH010000020">
    <property type="protein sequence ID" value="MBB2177007.1"/>
    <property type="molecule type" value="Genomic_DNA"/>
</dbReference>
<dbReference type="CDD" id="cd04821">
    <property type="entry name" value="PA_M28_1_2"/>
    <property type="match status" value="1"/>
</dbReference>
<dbReference type="InterPro" id="IPR046450">
    <property type="entry name" value="PA_dom_sf"/>
</dbReference>
<dbReference type="GO" id="GO:0004177">
    <property type="term" value="F:aminopeptidase activity"/>
    <property type="evidence" value="ECO:0007669"/>
    <property type="project" value="UniProtKB-KW"/>
</dbReference>
<evidence type="ECO:0000313" key="10">
    <source>
        <dbReference type="Proteomes" id="UP000561066"/>
    </source>
</evidence>
<dbReference type="GO" id="GO:0006508">
    <property type="term" value="P:proteolysis"/>
    <property type="evidence" value="ECO:0007669"/>
    <property type="project" value="UniProtKB-KW"/>
</dbReference>
<gene>
    <name evidence="9" type="ORF">HLH21_13940</name>
</gene>
<name>A0A7W4J975_9PROT</name>
<keyword evidence="10" id="KW-1185">Reference proteome</keyword>
<dbReference type="InterPro" id="IPR045175">
    <property type="entry name" value="M28_fam"/>
</dbReference>
<feature type="signal peptide" evidence="7">
    <location>
        <begin position="1"/>
        <end position="24"/>
    </location>
</feature>
<keyword evidence="6" id="KW-0862">Zinc</keyword>